<dbReference type="InterPro" id="IPR031310">
    <property type="entry name" value="Ribosomal_uL5_N"/>
</dbReference>
<dbReference type="NCBIfam" id="NF000585">
    <property type="entry name" value="PRK00010.1"/>
    <property type="match status" value="1"/>
</dbReference>
<evidence type="ECO:0000313" key="11">
    <source>
        <dbReference type="Proteomes" id="UP000461880"/>
    </source>
</evidence>
<protein>
    <recommendedName>
        <fullName evidence="4 6">Large ribosomal subunit protein uL5</fullName>
    </recommendedName>
</protein>
<dbReference type="Pfam" id="PF00673">
    <property type="entry name" value="Ribosomal_L5_C"/>
    <property type="match status" value="1"/>
</dbReference>
<dbReference type="InterPro" id="IPR020929">
    <property type="entry name" value="Ribosomal_uL5_CS"/>
</dbReference>
<evidence type="ECO:0000256" key="6">
    <source>
        <dbReference type="HAMAP-Rule" id="MF_01333"/>
    </source>
</evidence>
<sequence>MNRLEQKYKETVKPSLMKEFGYTSVMECPKLEKVVINLGVGDAITNPKALEEAVSELTQISGQKPVITKAKKSIANFKLREGMAIGTKVTLRGERMYDFLDKLFNISLPRVRDFHGVSTTAFDGRGNYTLGVKEQLIFPEINFDKVSKVRGMDVVIVTTAKTNKEAYELLAQLGMPFAKKEA</sequence>
<dbReference type="HAMAP" id="MF_01333_B">
    <property type="entry name" value="Ribosomal_uL5_B"/>
    <property type="match status" value="1"/>
</dbReference>
<dbReference type="GO" id="GO:1990904">
    <property type="term" value="C:ribonucleoprotein complex"/>
    <property type="evidence" value="ECO:0007669"/>
    <property type="project" value="UniProtKB-KW"/>
</dbReference>
<dbReference type="InterPro" id="IPR002132">
    <property type="entry name" value="Ribosomal_uL5"/>
</dbReference>
<evidence type="ECO:0000313" key="10">
    <source>
        <dbReference type="EMBL" id="MSS58484.1"/>
    </source>
</evidence>
<keyword evidence="6" id="KW-0694">RNA-binding</keyword>
<dbReference type="RefSeq" id="WP_105302339.1">
    <property type="nucleotide sequence ID" value="NZ_JAQXPC010000075.1"/>
</dbReference>
<dbReference type="Pfam" id="PF00281">
    <property type="entry name" value="Ribosomal_L5"/>
    <property type="match status" value="1"/>
</dbReference>
<dbReference type="SUPFAM" id="SSF55282">
    <property type="entry name" value="RL5-like"/>
    <property type="match status" value="1"/>
</dbReference>
<accession>A0A7X2NRY7</accession>
<gene>
    <name evidence="6 10" type="primary">rplE</name>
    <name evidence="10" type="ORF">FYJ51_06155</name>
</gene>
<evidence type="ECO:0000256" key="1">
    <source>
        <dbReference type="ARBA" id="ARBA00008553"/>
    </source>
</evidence>
<dbReference type="InterPro" id="IPR022803">
    <property type="entry name" value="Ribosomal_uL5_dom_sf"/>
</dbReference>
<name>A0A7X2NRY7_9FIRM</name>
<keyword evidence="11" id="KW-1185">Reference proteome</keyword>
<keyword evidence="3 6" id="KW-0687">Ribonucleoprotein</keyword>
<dbReference type="GO" id="GO:0006412">
    <property type="term" value="P:translation"/>
    <property type="evidence" value="ECO:0007669"/>
    <property type="project" value="UniProtKB-UniRule"/>
</dbReference>
<evidence type="ECO:0000256" key="3">
    <source>
        <dbReference type="ARBA" id="ARBA00023274"/>
    </source>
</evidence>
<organism evidence="10 11">
    <name type="scientific">Stecheria intestinalis</name>
    <dbReference type="NCBI Taxonomy" id="2606630"/>
    <lineage>
        <taxon>Bacteria</taxon>
        <taxon>Bacillati</taxon>
        <taxon>Bacillota</taxon>
        <taxon>Erysipelotrichia</taxon>
        <taxon>Erysipelotrichales</taxon>
        <taxon>Erysipelotrichaceae</taxon>
        <taxon>Stecheria</taxon>
    </lineage>
</organism>
<dbReference type="PIRSF" id="PIRSF002161">
    <property type="entry name" value="Ribosomal_L5"/>
    <property type="match status" value="1"/>
</dbReference>
<dbReference type="AlphaFoldDB" id="A0A7X2NRY7"/>
<dbReference type="Proteomes" id="UP000461880">
    <property type="component" value="Unassembled WGS sequence"/>
</dbReference>
<keyword evidence="6" id="KW-0820">tRNA-binding</keyword>
<comment type="function">
    <text evidence="5">This is one of the proteins that bind and probably mediate the attachment of the 5S RNA into the large ribosomal subunit, where it forms part of the central protuberance. In the 70S ribosome it contacts protein S13 of the 30S subunit (bridge B1b), connecting the 2 subunits; this bridge is implicated in subunit movement. Contacts the P site tRNA; the 5S rRNA and some of its associated proteins might help stabilize positioning of ribosome-bound tRNAs.</text>
</comment>
<evidence type="ECO:0000259" key="8">
    <source>
        <dbReference type="Pfam" id="PF00281"/>
    </source>
</evidence>
<proteinExistence type="inferred from homology"/>
<dbReference type="Gene3D" id="3.30.1440.10">
    <property type="match status" value="1"/>
</dbReference>
<dbReference type="FunFam" id="3.30.1440.10:FF:000001">
    <property type="entry name" value="50S ribosomal protein L5"/>
    <property type="match status" value="1"/>
</dbReference>
<reference evidence="10 11" key="1">
    <citation type="submission" date="2019-08" db="EMBL/GenBank/DDBJ databases">
        <title>In-depth cultivation of the pig gut microbiome towards novel bacterial diversity and tailored functional studies.</title>
        <authorList>
            <person name="Wylensek D."/>
            <person name="Hitch T.C.A."/>
            <person name="Clavel T."/>
        </authorList>
    </citation>
    <scope>NUCLEOTIDE SEQUENCE [LARGE SCALE GENOMIC DNA]</scope>
    <source>
        <strain evidence="10 11">Oil+RF-744-GAM-WT-6</strain>
    </source>
</reference>
<evidence type="ECO:0000256" key="4">
    <source>
        <dbReference type="ARBA" id="ARBA00035245"/>
    </source>
</evidence>
<evidence type="ECO:0000259" key="9">
    <source>
        <dbReference type="Pfam" id="PF00673"/>
    </source>
</evidence>
<dbReference type="PANTHER" id="PTHR11994">
    <property type="entry name" value="60S RIBOSOMAL PROTEIN L11-RELATED"/>
    <property type="match status" value="1"/>
</dbReference>
<comment type="subunit">
    <text evidence="6">Part of the 50S ribosomal subunit; part of the 5S rRNA/L5/L18/L25 subcomplex. Contacts the 5S rRNA and the P site tRNA. Forms a bridge to the 30S subunit in the 70S ribosome.</text>
</comment>
<evidence type="ECO:0000256" key="2">
    <source>
        <dbReference type="ARBA" id="ARBA00022980"/>
    </source>
</evidence>
<dbReference type="GO" id="GO:0005840">
    <property type="term" value="C:ribosome"/>
    <property type="evidence" value="ECO:0007669"/>
    <property type="project" value="UniProtKB-KW"/>
</dbReference>
<keyword evidence="2 6" id="KW-0689">Ribosomal protein</keyword>
<dbReference type="InterPro" id="IPR020930">
    <property type="entry name" value="Ribosomal_uL5_bac-type"/>
</dbReference>
<comment type="caution">
    <text evidence="10">The sequence shown here is derived from an EMBL/GenBank/DDBJ whole genome shotgun (WGS) entry which is preliminary data.</text>
</comment>
<dbReference type="InterPro" id="IPR031309">
    <property type="entry name" value="Ribosomal_uL5_C"/>
</dbReference>
<evidence type="ECO:0000256" key="5">
    <source>
        <dbReference type="ARBA" id="ARBA00058604"/>
    </source>
</evidence>
<comment type="function">
    <text evidence="6">This is 1 of the proteins that bind and probably mediate the attachment of the 5S RNA into the large ribosomal subunit, where it forms part of the central protuberance. In the 70S ribosome it contacts protein S13 of the 30S subunit (bridge B1b), connecting the 2 subunits; this bridge is implicated in subunit movement. Contacts the P site tRNA; the 5S rRNA and some of its associated proteins might help stabilize positioning of ribosome-bound tRNAs.</text>
</comment>
<keyword evidence="6" id="KW-0699">rRNA-binding</keyword>
<feature type="domain" description="Large ribosomal subunit protein uL5 C-terminal" evidence="9">
    <location>
        <begin position="85"/>
        <end position="177"/>
    </location>
</feature>
<dbReference type="PROSITE" id="PS00358">
    <property type="entry name" value="RIBOSOMAL_L5"/>
    <property type="match status" value="1"/>
</dbReference>
<dbReference type="GO" id="GO:0003735">
    <property type="term" value="F:structural constituent of ribosome"/>
    <property type="evidence" value="ECO:0007669"/>
    <property type="project" value="InterPro"/>
</dbReference>
<feature type="domain" description="Large ribosomal subunit protein uL5 N-terminal" evidence="8">
    <location>
        <begin position="24"/>
        <end position="80"/>
    </location>
</feature>
<dbReference type="GO" id="GO:0000049">
    <property type="term" value="F:tRNA binding"/>
    <property type="evidence" value="ECO:0007669"/>
    <property type="project" value="UniProtKB-UniRule"/>
</dbReference>
<evidence type="ECO:0000256" key="7">
    <source>
        <dbReference type="RuleBase" id="RU003930"/>
    </source>
</evidence>
<dbReference type="GO" id="GO:0019843">
    <property type="term" value="F:rRNA binding"/>
    <property type="evidence" value="ECO:0007669"/>
    <property type="project" value="UniProtKB-UniRule"/>
</dbReference>
<dbReference type="EMBL" id="VUMN01000012">
    <property type="protein sequence ID" value="MSS58484.1"/>
    <property type="molecule type" value="Genomic_DNA"/>
</dbReference>
<comment type="similarity">
    <text evidence="1 6 7">Belongs to the universal ribosomal protein uL5 family.</text>
</comment>